<dbReference type="Proteomes" id="UP001597068">
    <property type="component" value="Unassembled WGS sequence"/>
</dbReference>
<gene>
    <name evidence="1" type="ORF">ACFQ04_08735</name>
</gene>
<accession>A0ABW3GA98</accession>
<keyword evidence="2" id="KW-1185">Reference proteome</keyword>
<evidence type="ECO:0000313" key="2">
    <source>
        <dbReference type="Proteomes" id="UP001597068"/>
    </source>
</evidence>
<proteinExistence type="predicted"/>
<name>A0ABW3GA98_9NOCA</name>
<dbReference type="RefSeq" id="WP_253646262.1">
    <property type="nucleotide sequence ID" value="NZ_BAAAMO010000002.1"/>
</dbReference>
<reference evidence="2" key="1">
    <citation type="journal article" date="2019" name="Int. J. Syst. Evol. Microbiol.">
        <title>The Global Catalogue of Microorganisms (GCM) 10K type strain sequencing project: providing services to taxonomists for standard genome sequencing and annotation.</title>
        <authorList>
            <consortium name="The Broad Institute Genomics Platform"/>
            <consortium name="The Broad Institute Genome Sequencing Center for Infectious Disease"/>
            <person name="Wu L."/>
            <person name="Ma J."/>
        </authorList>
    </citation>
    <scope>NUCLEOTIDE SEQUENCE [LARGE SCALE GENOMIC DNA]</scope>
    <source>
        <strain evidence="2">CCUG 50873</strain>
    </source>
</reference>
<organism evidence="1 2">
    <name type="scientific">Williamsia deligens</name>
    <dbReference type="NCBI Taxonomy" id="321325"/>
    <lineage>
        <taxon>Bacteria</taxon>
        <taxon>Bacillati</taxon>
        <taxon>Actinomycetota</taxon>
        <taxon>Actinomycetes</taxon>
        <taxon>Mycobacteriales</taxon>
        <taxon>Nocardiaceae</taxon>
        <taxon>Williamsia</taxon>
    </lineage>
</organism>
<evidence type="ECO:0000313" key="1">
    <source>
        <dbReference type="EMBL" id="MFD0925820.1"/>
    </source>
</evidence>
<dbReference type="EMBL" id="JBHTIL010000001">
    <property type="protein sequence ID" value="MFD0925820.1"/>
    <property type="molecule type" value="Genomic_DNA"/>
</dbReference>
<protein>
    <submittedName>
        <fullName evidence="1">Uncharacterized protein</fullName>
    </submittedName>
</protein>
<comment type="caution">
    <text evidence="1">The sequence shown here is derived from an EMBL/GenBank/DDBJ whole genome shotgun (WGS) entry which is preliminary data.</text>
</comment>
<sequence length="191" mass="20710">MNSSTISGGLVDTLSTVATVWTRNGRTAIWHTDCTVGADTNRLTGAWVDPTPELARHILYRRMLLLMPGTPAPTLGDARRELVVFDAAATHAEIVGETDRLDDLHTATRTASGARRPPISWPEVPRMLNVTDLPAPPTGVTTDPLIADTIAVASWVAALANAWTSIENRRTGREHLRELHPTARPFPAIAK</sequence>